<dbReference type="EMBL" id="MTSE01000048">
    <property type="protein sequence ID" value="OUJ68607.1"/>
    <property type="molecule type" value="Genomic_DNA"/>
</dbReference>
<name>A0A243W703_9BACT</name>
<protein>
    <submittedName>
        <fullName evidence="1">Uncharacterized protein</fullName>
    </submittedName>
</protein>
<dbReference type="RefSeq" id="WP_086597380.1">
    <property type="nucleotide sequence ID" value="NZ_MTSE01000048.1"/>
</dbReference>
<organism evidence="1 2">
    <name type="scientific">Hymenobacter crusticola</name>
    <dbReference type="NCBI Taxonomy" id="1770526"/>
    <lineage>
        <taxon>Bacteria</taxon>
        <taxon>Pseudomonadati</taxon>
        <taxon>Bacteroidota</taxon>
        <taxon>Cytophagia</taxon>
        <taxon>Cytophagales</taxon>
        <taxon>Hymenobacteraceae</taxon>
        <taxon>Hymenobacter</taxon>
    </lineage>
</organism>
<sequence length="110" mass="12333">MPDNYPPVARFHVGQPIVCVNTKWPALVAAQKLNVPRLGAIYHVRAVQPQPWGFSLLLLEIHNPVMMLTSGRVVEPSFDEDRFLPVQEHAESTVNRLVEDCFASSPTVNM</sequence>
<keyword evidence="2" id="KW-1185">Reference proteome</keyword>
<evidence type="ECO:0000313" key="1">
    <source>
        <dbReference type="EMBL" id="OUJ68607.1"/>
    </source>
</evidence>
<comment type="caution">
    <text evidence="1">The sequence shown here is derived from an EMBL/GenBank/DDBJ whole genome shotgun (WGS) entry which is preliminary data.</text>
</comment>
<reference evidence="1 2" key="1">
    <citation type="submission" date="2017-01" db="EMBL/GenBank/DDBJ databases">
        <title>A new Hymenobacter.</title>
        <authorList>
            <person name="Liang Y."/>
            <person name="Feng F."/>
        </authorList>
    </citation>
    <scope>NUCLEOTIDE SEQUENCE [LARGE SCALE GENOMIC DNA]</scope>
    <source>
        <strain evidence="1">MIMBbqt21</strain>
    </source>
</reference>
<evidence type="ECO:0000313" key="2">
    <source>
        <dbReference type="Proteomes" id="UP000194873"/>
    </source>
</evidence>
<dbReference type="Proteomes" id="UP000194873">
    <property type="component" value="Unassembled WGS sequence"/>
</dbReference>
<gene>
    <name evidence="1" type="ORF">BXP70_27815</name>
</gene>
<proteinExistence type="predicted"/>
<accession>A0A243W703</accession>
<dbReference type="AlphaFoldDB" id="A0A243W703"/>